<feature type="compositionally biased region" description="Polar residues" evidence="1">
    <location>
        <begin position="63"/>
        <end position="74"/>
    </location>
</feature>
<comment type="caution">
    <text evidence="2">The sequence shown here is derived from an EMBL/GenBank/DDBJ whole genome shotgun (WGS) entry which is preliminary data.</text>
</comment>
<dbReference type="EMBL" id="JAXCGZ010017076">
    <property type="protein sequence ID" value="KAK7068932.1"/>
    <property type="molecule type" value="Genomic_DNA"/>
</dbReference>
<proteinExistence type="predicted"/>
<name>A0AAN9A494_HALRR</name>
<evidence type="ECO:0000313" key="3">
    <source>
        <dbReference type="Proteomes" id="UP001381693"/>
    </source>
</evidence>
<gene>
    <name evidence="2" type="ORF">SK128_000164</name>
</gene>
<evidence type="ECO:0000256" key="1">
    <source>
        <dbReference type="SAM" id="MobiDB-lite"/>
    </source>
</evidence>
<accession>A0AAN9A494</accession>
<dbReference type="AlphaFoldDB" id="A0AAN9A494"/>
<evidence type="ECO:0000313" key="2">
    <source>
        <dbReference type="EMBL" id="KAK7068932.1"/>
    </source>
</evidence>
<reference evidence="2 3" key="1">
    <citation type="submission" date="2023-11" db="EMBL/GenBank/DDBJ databases">
        <title>Halocaridina rubra genome assembly.</title>
        <authorList>
            <person name="Smith C."/>
        </authorList>
    </citation>
    <scope>NUCLEOTIDE SEQUENCE [LARGE SCALE GENOMIC DNA]</scope>
    <source>
        <strain evidence="2">EP-1</strain>
        <tissue evidence="2">Whole</tissue>
    </source>
</reference>
<keyword evidence="3" id="KW-1185">Reference proteome</keyword>
<feature type="region of interest" description="Disordered" evidence="1">
    <location>
        <begin position="40"/>
        <end position="74"/>
    </location>
</feature>
<protein>
    <submittedName>
        <fullName evidence="2">Uncharacterized protein</fullName>
    </submittedName>
</protein>
<sequence length="88" mass="9821">MLDVPSNSIQDFQELRWGTTILPLCYLMCHESGLTGTELEDLESPQSEFPSCIKSRNTRDSGRSTPARTVVSRTRSVDGCGIIESKRE</sequence>
<organism evidence="2 3">
    <name type="scientific">Halocaridina rubra</name>
    <name type="common">Hawaiian red shrimp</name>
    <dbReference type="NCBI Taxonomy" id="373956"/>
    <lineage>
        <taxon>Eukaryota</taxon>
        <taxon>Metazoa</taxon>
        <taxon>Ecdysozoa</taxon>
        <taxon>Arthropoda</taxon>
        <taxon>Crustacea</taxon>
        <taxon>Multicrustacea</taxon>
        <taxon>Malacostraca</taxon>
        <taxon>Eumalacostraca</taxon>
        <taxon>Eucarida</taxon>
        <taxon>Decapoda</taxon>
        <taxon>Pleocyemata</taxon>
        <taxon>Caridea</taxon>
        <taxon>Atyoidea</taxon>
        <taxon>Atyidae</taxon>
        <taxon>Halocaridina</taxon>
    </lineage>
</organism>
<dbReference type="Proteomes" id="UP001381693">
    <property type="component" value="Unassembled WGS sequence"/>
</dbReference>